<evidence type="ECO:0000313" key="3">
    <source>
        <dbReference type="EMBL" id="KAL3811651.1"/>
    </source>
</evidence>
<protein>
    <submittedName>
        <fullName evidence="3">Uncharacterized protein</fullName>
    </submittedName>
</protein>
<dbReference type="AlphaFoldDB" id="A0ABD3RIP4"/>
<reference evidence="3 4" key="1">
    <citation type="submission" date="2024-10" db="EMBL/GenBank/DDBJ databases">
        <title>Updated reference genomes for cyclostephanoid diatoms.</title>
        <authorList>
            <person name="Roberts W.R."/>
            <person name="Alverson A.J."/>
        </authorList>
    </citation>
    <scope>NUCLEOTIDE SEQUENCE [LARGE SCALE GENOMIC DNA]</scope>
    <source>
        <strain evidence="3 4">AJA228-03</strain>
    </source>
</reference>
<keyword evidence="2" id="KW-0732">Signal</keyword>
<dbReference type="PANTHER" id="PTHR47721">
    <property type="entry name" value="OS01G0235100 PROTEIN"/>
    <property type="match status" value="1"/>
</dbReference>
<gene>
    <name evidence="3" type="ORF">ACHAXA_004383</name>
</gene>
<dbReference type="PANTHER" id="PTHR47721:SF2">
    <property type="entry name" value="OS01G0235100 PROTEIN"/>
    <property type="match status" value="1"/>
</dbReference>
<feature type="chain" id="PRO_5044888803" evidence="2">
    <location>
        <begin position="32"/>
        <end position="176"/>
    </location>
</feature>
<feature type="region of interest" description="Disordered" evidence="1">
    <location>
        <begin position="77"/>
        <end position="106"/>
    </location>
</feature>
<name>A0ABD3RIP4_9STRA</name>
<proteinExistence type="predicted"/>
<dbReference type="EMBL" id="JALLPB020000245">
    <property type="protein sequence ID" value="KAL3811651.1"/>
    <property type="molecule type" value="Genomic_DNA"/>
</dbReference>
<feature type="signal peptide" evidence="2">
    <location>
        <begin position="1"/>
        <end position="31"/>
    </location>
</feature>
<evidence type="ECO:0000313" key="4">
    <source>
        <dbReference type="Proteomes" id="UP001530377"/>
    </source>
</evidence>
<sequence>MERRKLLHPSSIFAPYVFILVLLTISSPSSAFSSVGLRPSPVVEARGGGAGRGIIIGTHDAPRARTTMTAIIADADDESTEGEVSSSSGYVVADRGGGETTTTTPVGGPTVNCPNCDLCDGSGRILGGIGMVLEWWPIKAYRPCPNFVDRGGRYVRAGQGLDEIAFGRDSTFRSDD</sequence>
<accession>A0ABD3RIP4</accession>
<dbReference type="Proteomes" id="UP001530377">
    <property type="component" value="Unassembled WGS sequence"/>
</dbReference>
<keyword evidence="4" id="KW-1185">Reference proteome</keyword>
<evidence type="ECO:0000256" key="2">
    <source>
        <dbReference type="SAM" id="SignalP"/>
    </source>
</evidence>
<feature type="compositionally biased region" description="Low complexity" evidence="1">
    <location>
        <begin position="82"/>
        <end position="92"/>
    </location>
</feature>
<evidence type="ECO:0000256" key="1">
    <source>
        <dbReference type="SAM" id="MobiDB-lite"/>
    </source>
</evidence>
<comment type="caution">
    <text evidence="3">The sequence shown here is derived from an EMBL/GenBank/DDBJ whole genome shotgun (WGS) entry which is preliminary data.</text>
</comment>
<organism evidence="3 4">
    <name type="scientific">Cyclostephanos tholiformis</name>
    <dbReference type="NCBI Taxonomy" id="382380"/>
    <lineage>
        <taxon>Eukaryota</taxon>
        <taxon>Sar</taxon>
        <taxon>Stramenopiles</taxon>
        <taxon>Ochrophyta</taxon>
        <taxon>Bacillariophyta</taxon>
        <taxon>Coscinodiscophyceae</taxon>
        <taxon>Thalassiosirophycidae</taxon>
        <taxon>Stephanodiscales</taxon>
        <taxon>Stephanodiscaceae</taxon>
        <taxon>Cyclostephanos</taxon>
    </lineage>
</organism>